<evidence type="ECO:0000313" key="1">
    <source>
        <dbReference type="EMBL" id="TFU30835.1"/>
    </source>
</evidence>
<dbReference type="AlphaFoldDB" id="A0A4Y9FNP7"/>
<dbReference type="Proteomes" id="UP000298358">
    <property type="component" value="Unassembled WGS sequence"/>
</dbReference>
<dbReference type="RefSeq" id="WP_135115451.1">
    <property type="nucleotide sequence ID" value="NZ_JADGLL010000052.1"/>
</dbReference>
<keyword evidence="2" id="KW-1185">Reference proteome</keyword>
<sequence length="165" mass="18229">MTTDETFVTLGHWAVRTIEPDASLRERELFVGGAPDLDHWIVGLDEGGRLARLGCFMSEATAEKAAERIRLIANADVPGRGTGEGAFVEPAGHTSVLWCVLDEDGARPGTLLCVGPSPDGSEYGMLGIDHPEQQFFGWFDSQEYAEQFIRFMDDLLQFTEDRVIH</sequence>
<evidence type="ECO:0000313" key="2">
    <source>
        <dbReference type="Proteomes" id="UP000298358"/>
    </source>
</evidence>
<accession>A0A4Y9FNP7</accession>
<protein>
    <submittedName>
        <fullName evidence="1">Uncharacterized protein</fullName>
    </submittedName>
</protein>
<proteinExistence type="predicted"/>
<comment type="caution">
    <text evidence="1">The sequence shown here is derived from an EMBL/GenBank/DDBJ whole genome shotgun (WGS) entry which is preliminary data.</text>
</comment>
<reference evidence="1 2" key="1">
    <citation type="submission" date="2019-03" db="EMBL/GenBank/DDBJ databases">
        <title>Diversity of the mouse oral microbiome.</title>
        <authorList>
            <person name="Joseph S."/>
            <person name="Aduse-Opoku J."/>
            <person name="Curtis M."/>
            <person name="Wade W."/>
            <person name="Hashim A."/>
        </authorList>
    </citation>
    <scope>NUCLEOTIDE SEQUENCE [LARGE SCALE GENOMIC DNA]</scope>
    <source>
        <strain evidence="1 2">P1012</strain>
    </source>
</reference>
<gene>
    <name evidence="1" type="ORF">E4U02_14085</name>
</gene>
<name>A0A4Y9FNP7_9MICO</name>
<dbReference type="EMBL" id="SPQB01000052">
    <property type="protein sequence ID" value="TFU30835.1"/>
    <property type="molecule type" value="Genomic_DNA"/>
</dbReference>
<organism evidence="1 2">
    <name type="scientific">Microbacterium paludicola</name>
    <dbReference type="NCBI Taxonomy" id="300019"/>
    <lineage>
        <taxon>Bacteria</taxon>
        <taxon>Bacillati</taxon>
        <taxon>Actinomycetota</taxon>
        <taxon>Actinomycetes</taxon>
        <taxon>Micrococcales</taxon>
        <taxon>Microbacteriaceae</taxon>
        <taxon>Microbacterium</taxon>
    </lineage>
</organism>